<accession>A0A9E7AJJ9</accession>
<proteinExistence type="predicted"/>
<protein>
    <submittedName>
        <fullName evidence="1">Uncharacterized protein</fullName>
    </submittedName>
</protein>
<dbReference type="Proteomes" id="UP000831562">
    <property type="component" value="Chromosome"/>
</dbReference>
<dbReference type="EMBL" id="CP097092">
    <property type="protein sequence ID" value="UQF77999.1"/>
    <property type="molecule type" value="Genomic_DNA"/>
</dbReference>
<organism evidence="1 2">
    <name type="scientific">Lancefieldella parvula</name>
    <dbReference type="NCBI Taxonomy" id="1382"/>
    <lineage>
        <taxon>Bacteria</taxon>
        <taxon>Bacillati</taxon>
        <taxon>Actinomycetota</taxon>
        <taxon>Coriobacteriia</taxon>
        <taxon>Coriobacteriales</taxon>
        <taxon>Atopobiaceae</taxon>
        <taxon>Lancefieldella</taxon>
    </lineage>
</organism>
<sequence>MEQIALLFESSAENPNIVDPVWYNEWSAAKELPQFDVHLFNYEAYLNGEELICDKALRHDMPTFLRCHPTSKENYKHLEHDLLSLGYRLLTDSWRVIGPEERGLGGHSSAGDYAIESINVGACFGSSGHGSYPPSVYVVRDADGPLSDLNESLAIGCFSGNEGKELAKKFEKAKGTYFTGGAFFEEYVTKATCNEIPVIWRVFYFEGKAFFKSPLEPDALTICPNLPKPPKKLIGAFQDVTWNLFYACDFILLKEGIWKCYRFFDGQMSQVPTGIDVEKFYTTLARCIKKAPQIPEWVWCLTAEVRDENKIGEDKRIVHGTRHFSPGTKVFLHPPNWDERVAAIGIPRYTDKYIRVVMDVRKLEHFTLEKVSDPEIVTALQNPGNIWMFTHMAPTSVGRGYWDQSEESRQQIQDEINWLSNLDPDGKRWS</sequence>
<reference evidence="1" key="1">
    <citation type="submission" date="2022-05" db="EMBL/GenBank/DDBJ databases">
        <title>Using nanopore sequencing to obtain complete genomes from saliva samples.</title>
        <authorList>
            <person name="Baker J.L."/>
        </authorList>
    </citation>
    <scope>NUCLEOTIDE SEQUENCE</scope>
    <source>
        <strain evidence="1">JCVI-JB-Lp32</strain>
    </source>
</reference>
<name>A0A9E7AJJ9_9ACTN</name>
<dbReference type="AlphaFoldDB" id="A0A9E7AJJ9"/>
<evidence type="ECO:0000313" key="2">
    <source>
        <dbReference type="Proteomes" id="UP000831562"/>
    </source>
</evidence>
<evidence type="ECO:0000313" key="1">
    <source>
        <dbReference type="EMBL" id="UQF77999.1"/>
    </source>
</evidence>
<gene>
    <name evidence="1" type="ORF">M3I19_06915</name>
</gene>